<dbReference type="EMBL" id="AOIA01000144">
    <property type="protein sequence ID" value="ELY53712.1"/>
    <property type="molecule type" value="Genomic_DNA"/>
</dbReference>
<evidence type="ECO:0000259" key="3">
    <source>
        <dbReference type="Pfam" id="PF04967"/>
    </source>
</evidence>
<comment type="caution">
    <text evidence="4">The sequence shown here is derived from an EMBL/GenBank/DDBJ whole genome shotgun (WGS) entry which is preliminary data.</text>
</comment>
<dbReference type="STRING" id="1227498.C492_17178"/>
<feature type="domain" description="HTH bat-type" evidence="3">
    <location>
        <begin position="150"/>
        <end position="201"/>
    </location>
</feature>
<dbReference type="AlphaFoldDB" id="L9WWC3"/>
<evidence type="ECO:0000313" key="5">
    <source>
        <dbReference type="Proteomes" id="UP000011531"/>
    </source>
</evidence>
<dbReference type="OrthoDB" id="51502at2157"/>
<keyword evidence="1" id="KW-0805">Transcription regulation</keyword>
<gene>
    <name evidence="4" type="ORF">C492_17178</name>
</gene>
<name>L9WWC3_9EURY</name>
<evidence type="ECO:0000256" key="1">
    <source>
        <dbReference type="ARBA" id="ARBA00023015"/>
    </source>
</evidence>
<organism evidence="4 5">
    <name type="scientific">Natronococcus jeotgali DSM 18795</name>
    <dbReference type="NCBI Taxonomy" id="1227498"/>
    <lineage>
        <taxon>Archaea</taxon>
        <taxon>Methanobacteriati</taxon>
        <taxon>Methanobacteriota</taxon>
        <taxon>Stenosarchaea group</taxon>
        <taxon>Halobacteria</taxon>
        <taxon>Halobacteriales</taxon>
        <taxon>Natrialbaceae</taxon>
        <taxon>Natronococcus</taxon>
    </lineage>
</organism>
<dbReference type="InterPro" id="IPR007050">
    <property type="entry name" value="HTH_bacterioopsin"/>
</dbReference>
<dbReference type="Proteomes" id="UP000011531">
    <property type="component" value="Unassembled WGS sequence"/>
</dbReference>
<reference evidence="4 5" key="1">
    <citation type="journal article" date="2014" name="PLoS Genet.">
        <title>Phylogenetically driven sequencing of extremely halophilic archaea reveals strategies for static and dynamic osmo-response.</title>
        <authorList>
            <person name="Becker E.A."/>
            <person name="Seitzer P.M."/>
            <person name="Tritt A."/>
            <person name="Larsen D."/>
            <person name="Krusor M."/>
            <person name="Yao A.I."/>
            <person name="Wu D."/>
            <person name="Madern D."/>
            <person name="Eisen J.A."/>
            <person name="Darling A.E."/>
            <person name="Facciotti M.T."/>
        </authorList>
    </citation>
    <scope>NUCLEOTIDE SEQUENCE [LARGE SCALE GENOMIC DNA]</scope>
    <source>
        <strain evidence="4 5">DSM 18795</strain>
    </source>
</reference>
<proteinExistence type="predicted"/>
<evidence type="ECO:0000256" key="2">
    <source>
        <dbReference type="ARBA" id="ARBA00023163"/>
    </source>
</evidence>
<keyword evidence="5" id="KW-1185">Reference proteome</keyword>
<dbReference type="Pfam" id="PF04967">
    <property type="entry name" value="HTH_10"/>
    <property type="match status" value="1"/>
</dbReference>
<dbReference type="PATRIC" id="fig|1227498.3.peg.3387"/>
<accession>L9WWC3</accession>
<dbReference type="PANTHER" id="PTHR34236:SF1">
    <property type="entry name" value="DIMETHYL SULFOXIDE REDUCTASE TRANSCRIPTIONAL ACTIVATOR"/>
    <property type="match status" value="1"/>
</dbReference>
<dbReference type="Gene3D" id="1.10.10.10">
    <property type="entry name" value="Winged helix-like DNA-binding domain superfamily/Winged helix DNA-binding domain"/>
    <property type="match status" value="1"/>
</dbReference>
<dbReference type="PANTHER" id="PTHR34236">
    <property type="entry name" value="DIMETHYL SULFOXIDE REDUCTASE TRANSCRIPTIONAL ACTIVATOR"/>
    <property type="match status" value="1"/>
</dbReference>
<protein>
    <submittedName>
        <fullName evidence="4">Bacterio-opsin activator HTH domain-containing protein</fullName>
    </submittedName>
</protein>
<dbReference type="RefSeq" id="WP_008425742.1">
    <property type="nucleotide sequence ID" value="NZ_AOIA01000144.1"/>
</dbReference>
<sequence length="221" mass="24698">MAQATLTVTMPEQIWIQQVSTAYPEATFRVLAAVPGNESGFALVRLAGPAVSEMLDEIRTHPQMLELTVVQRSDREATIHFETTAPLLLFSAKESGIPIELPVEIRNGEATVEVTGSRERLAELAEQLEQFGLRYRIEQIRERLHRSQLLSERQLEVVSAAVEEGYYDTPRRCSLTELAGHLGIAKSTCSETLHRAEEAIVKQFVEELPSEDRLEEQLASG</sequence>
<dbReference type="InterPro" id="IPR036388">
    <property type="entry name" value="WH-like_DNA-bd_sf"/>
</dbReference>
<evidence type="ECO:0000313" key="4">
    <source>
        <dbReference type="EMBL" id="ELY53712.1"/>
    </source>
</evidence>
<keyword evidence="2" id="KW-0804">Transcription</keyword>